<name>A0A366FTW6_9HYPH</name>
<dbReference type="Gene3D" id="3.40.50.720">
    <property type="entry name" value="NAD(P)-binding Rossmann-like Domain"/>
    <property type="match status" value="1"/>
</dbReference>
<sequence length="268" mass="27781">MARDFSNKVVFITGAAHGQGRAAALAFARAGAAVAGFDIARSLAYPAYRLGSSAELESLRNEVAGFGGRFLPLVGDVRDERAVAAAVAETVAAFRGLDIVFGNAGVAAYGAVTELAEEQWDTVLDINLKGNFLLAKHAAPHLVARGGGVIIFNSSVAGLRGFPRLAHYAASKWGLVGLAKSLAIELAKARVRVVTLHPTGVDTPLNDGLAELEGSTALEIAEKSAGNLLPTPWVTVEDVVGCVLFLASDDARYITGSGLTLDAGLLTR</sequence>
<evidence type="ECO:0000256" key="2">
    <source>
        <dbReference type="ARBA" id="ARBA00023002"/>
    </source>
</evidence>
<dbReference type="PRINTS" id="PR00081">
    <property type="entry name" value="GDHRDH"/>
</dbReference>
<reference evidence="3 4" key="1">
    <citation type="submission" date="2018-06" db="EMBL/GenBank/DDBJ databases">
        <title>Genomic Encyclopedia of Type Strains, Phase IV (KMG-IV): sequencing the most valuable type-strain genomes for metagenomic binning, comparative biology and taxonomic classification.</title>
        <authorList>
            <person name="Goeker M."/>
        </authorList>
    </citation>
    <scope>NUCLEOTIDE SEQUENCE [LARGE SCALE GENOMIC DNA]</scope>
    <source>
        <strain evidence="3 4">DSM 24875</strain>
    </source>
</reference>
<dbReference type="InterPro" id="IPR002347">
    <property type="entry name" value="SDR_fam"/>
</dbReference>
<dbReference type="OrthoDB" id="286404at2"/>
<proteinExistence type="inferred from homology"/>
<dbReference type="PRINTS" id="PR00080">
    <property type="entry name" value="SDRFAMILY"/>
</dbReference>
<accession>A0A366FTW6</accession>
<dbReference type="InterPro" id="IPR036291">
    <property type="entry name" value="NAD(P)-bd_dom_sf"/>
</dbReference>
<protein>
    <submittedName>
        <fullName evidence="3">NAD(P)-dependent dehydrogenase (Short-subunit alcohol dehydrogenase family)</fullName>
    </submittedName>
</protein>
<evidence type="ECO:0000313" key="4">
    <source>
        <dbReference type="Proteomes" id="UP000253529"/>
    </source>
</evidence>
<dbReference type="EMBL" id="QNRK01000002">
    <property type="protein sequence ID" value="RBP17596.1"/>
    <property type="molecule type" value="Genomic_DNA"/>
</dbReference>
<dbReference type="PANTHER" id="PTHR24321">
    <property type="entry name" value="DEHYDROGENASES, SHORT CHAIN"/>
    <property type="match status" value="1"/>
</dbReference>
<dbReference type="FunFam" id="3.40.50.720:FF:000084">
    <property type="entry name" value="Short-chain dehydrogenase reductase"/>
    <property type="match status" value="1"/>
</dbReference>
<keyword evidence="4" id="KW-1185">Reference proteome</keyword>
<keyword evidence="2" id="KW-0560">Oxidoreductase</keyword>
<dbReference type="PANTHER" id="PTHR24321:SF8">
    <property type="entry name" value="ESTRADIOL 17-BETA-DEHYDROGENASE 8-RELATED"/>
    <property type="match status" value="1"/>
</dbReference>
<comment type="caution">
    <text evidence="3">The sequence shown here is derived from an EMBL/GenBank/DDBJ whole genome shotgun (WGS) entry which is preliminary data.</text>
</comment>
<dbReference type="AlphaFoldDB" id="A0A366FTW6"/>
<dbReference type="GO" id="GO:0016491">
    <property type="term" value="F:oxidoreductase activity"/>
    <property type="evidence" value="ECO:0007669"/>
    <property type="project" value="UniProtKB-KW"/>
</dbReference>
<evidence type="ECO:0000256" key="1">
    <source>
        <dbReference type="ARBA" id="ARBA00006484"/>
    </source>
</evidence>
<comment type="similarity">
    <text evidence="1">Belongs to the short-chain dehydrogenases/reductases (SDR) family.</text>
</comment>
<dbReference type="Proteomes" id="UP000253529">
    <property type="component" value="Unassembled WGS sequence"/>
</dbReference>
<dbReference type="SUPFAM" id="SSF51735">
    <property type="entry name" value="NAD(P)-binding Rossmann-fold domains"/>
    <property type="match status" value="1"/>
</dbReference>
<evidence type="ECO:0000313" key="3">
    <source>
        <dbReference type="EMBL" id="RBP17596.1"/>
    </source>
</evidence>
<dbReference type="RefSeq" id="WP_113887553.1">
    <property type="nucleotide sequence ID" value="NZ_QNRK01000002.1"/>
</dbReference>
<dbReference type="InterPro" id="IPR020904">
    <property type="entry name" value="Sc_DH/Rdtase_CS"/>
</dbReference>
<gene>
    <name evidence="3" type="ORF">DFR50_10288</name>
</gene>
<organism evidence="3 4">
    <name type="scientific">Roseiarcus fermentans</name>
    <dbReference type="NCBI Taxonomy" id="1473586"/>
    <lineage>
        <taxon>Bacteria</taxon>
        <taxon>Pseudomonadati</taxon>
        <taxon>Pseudomonadota</taxon>
        <taxon>Alphaproteobacteria</taxon>
        <taxon>Hyphomicrobiales</taxon>
        <taxon>Roseiarcaceae</taxon>
        <taxon>Roseiarcus</taxon>
    </lineage>
</organism>
<dbReference type="PROSITE" id="PS00061">
    <property type="entry name" value="ADH_SHORT"/>
    <property type="match status" value="1"/>
</dbReference>
<dbReference type="Pfam" id="PF13561">
    <property type="entry name" value="adh_short_C2"/>
    <property type="match status" value="1"/>
</dbReference>
<dbReference type="CDD" id="cd05233">
    <property type="entry name" value="SDR_c"/>
    <property type="match status" value="1"/>
</dbReference>